<keyword evidence="3" id="KW-1185">Reference proteome</keyword>
<proteinExistence type="predicted"/>
<dbReference type="EMBL" id="LNZH02000172">
    <property type="protein sequence ID" value="OCB88728.1"/>
    <property type="molecule type" value="Genomic_DNA"/>
</dbReference>
<dbReference type="Proteomes" id="UP000757232">
    <property type="component" value="Unassembled WGS sequence"/>
</dbReference>
<feature type="compositionally biased region" description="Polar residues" evidence="1">
    <location>
        <begin position="11"/>
        <end position="27"/>
    </location>
</feature>
<name>A0A9Q5N9F2_SANBA</name>
<evidence type="ECO:0000256" key="1">
    <source>
        <dbReference type="SAM" id="MobiDB-lite"/>
    </source>
</evidence>
<protein>
    <submittedName>
        <fullName evidence="2">Uncharacterized protein</fullName>
    </submittedName>
</protein>
<dbReference type="AlphaFoldDB" id="A0A9Q5N9F2"/>
<organism evidence="2 3">
    <name type="scientific">Sanghuangporus baumii</name>
    <name type="common">Phellinus baumii</name>
    <dbReference type="NCBI Taxonomy" id="108892"/>
    <lineage>
        <taxon>Eukaryota</taxon>
        <taxon>Fungi</taxon>
        <taxon>Dikarya</taxon>
        <taxon>Basidiomycota</taxon>
        <taxon>Agaricomycotina</taxon>
        <taxon>Agaricomycetes</taxon>
        <taxon>Hymenochaetales</taxon>
        <taxon>Hymenochaetaceae</taxon>
        <taxon>Sanghuangporus</taxon>
    </lineage>
</organism>
<comment type="caution">
    <text evidence="2">The sequence shown here is derived from an EMBL/GenBank/DDBJ whole genome shotgun (WGS) entry which is preliminary data.</text>
</comment>
<reference evidence="2" key="1">
    <citation type="submission" date="2016-06" db="EMBL/GenBank/DDBJ databases">
        <title>Draft Genome sequence of the fungus Inonotus baumii.</title>
        <authorList>
            <person name="Zhu H."/>
            <person name="Lin W."/>
        </authorList>
    </citation>
    <scope>NUCLEOTIDE SEQUENCE</scope>
    <source>
        <strain evidence="2">821</strain>
    </source>
</reference>
<evidence type="ECO:0000313" key="2">
    <source>
        <dbReference type="EMBL" id="OCB88728.1"/>
    </source>
</evidence>
<accession>A0A9Q5N9F2</accession>
<sequence length="183" mass="20290">MTHHRADLTAGPNSRVSPLLAPSSTANGEQSAAARKCTCNPCSRRGRRLLHGTWTWNAYGRRYASVSFLFLLRFRILRFQPGPCSGFVVLKACVLIAAACHMHLHLRVIFPSHSMSGVIDIEDIERNRMDAANAKQKGIKENKWIGTVLERNDQSVDFGNQPSRSGHVSQIGSISPLRVPVLF</sequence>
<gene>
    <name evidence="2" type="ORF">A7U60_g4109</name>
</gene>
<feature type="region of interest" description="Disordered" evidence="1">
    <location>
        <begin position="1"/>
        <end position="27"/>
    </location>
</feature>
<evidence type="ECO:0000313" key="3">
    <source>
        <dbReference type="Proteomes" id="UP000757232"/>
    </source>
</evidence>